<dbReference type="PIRSF" id="PIRSF018266">
    <property type="entry name" value="FecR"/>
    <property type="match status" value="1"/>
</dbReference>
<dbReference type="InterPro" id="IPR006860">
    <property type="entry name" value="FecR"/>
</dbReference>
<feature type="domain" description="Protein FecR C-terminal" evidence="2">
    <location>
        <begin position="250"/>
        <end position="317"/>
    </location>
</feature>
<dbReference type="Pfam" id="PF04773">
    <property type="entry name" value="FecR"/>
    <property type="match status" value="1"/>
</dbReference>
<organism evidence="3 4">
    <name type="scientific">Candidatus Pedobacter colombiensis</name>
    <dbReference type="NCBI Taxonomy" id="3121371"/>
    <lineage>
        <taxon>Bacteria</taxon>
        <taxon>Pseudomonadati</taxon>
        <taxon>Bacteroidota</taxon>
        <taxon>Sphingobacteriia</taxon>
        <taxon>Sphingobacteriales</taxon>
        <taxon>Sphingobacteriaceae</taxon>
        <taxon>Pedobacter</taxon>
    </lineage>
</organism>
<proteinExistence type="predicted"/>
<feature type="domain" description="FecR protein" evidence="1">
    <location>
        <begin position="118"/>
        <end position="206"/>
    </location>
</feature>
<evidence type="ECO:0000259" key="1">
    <source>
        <dbReference type="Pfam" id="PF04773"/>
    </source>
</evidence>
<dbReference type="AlphaFoldDB" id="A0AAJ6B5Q6"/>
<dbReference type="InterPro" id="IPR032508">
    <property type="entry name" value="FecR_C"/>
</dbReference>
<dbReference type="Gene3D" id="2.60.120.1440">
    <property type="match status" value="1"/>
</dbReference>
<protein>
    <submittedName>
        <fullName evidence="3">FecR domain-containing protein</fullName>
    </submittedName>
</protein>
<evidence type="ECO:0000259" key="2">
    <source>
        <dbReference type="Pfam" id="PF16344"/>
    </source>
</evidence>
<dbReference type="Gene3D" id="3.55.50.30">
    <property type="match status" value="1"/>
</dbReference>
<dbReference type="EMBL" id="CP119313">
    <property type="protein sequence ID" value="WEK19022.1"/>
    <property type="molecule type" value="Genomic_DNA"/>
</dbReference>
<dbReference type="GO" id="GO:0016989">
    <property type="term" value="F:sigma factor antagonist activity"/>
    <property type="evidence" value="ECO:0007669"/>
    <property type="project" value="TreeGrafter"/>
</dbReference>
<evidence type="ECO:0000313" key="4">
    <source>
        <dbReference type="Proteomes" id="UP001214530"/>
    </source>
</evidence>
<dbReference type="InterPro" id="IPR012373">
    <property type="entry name" value="Ferrdict_sens_TM"/>
</dbReference>
<sequence length="320" mass="35994">MQEKLPIQDIILSYLNQPEDPALIKQIDQLRAASEENEAYFQSTKMLWEAAAETKKLEEVNVGNSAINFKTQLNELSPVAVRKRSIWPKIAVAVVIFAAGFWMYKEKLEVHYFVKQTGSQIDSVLLSDGTKVILAENSTVQYPDKFTGDNRPITLLKGRGFFLVSKDAAHPFEISIGPSTVKVLGTSFNIDYSDRKIDVSVKTGRVMFTPNKKSAPSILVAGDAVSYNLIKNQLTQENGINSNGWLTKELHFVDMPLDAVCKELSSYYNVKVILLDHMKIAKKLNAKFSNSSIDEVLKVLKETYPIQVQQKDNNIYIKNL</sequence>
<reference evidence="3" key="1">
    <citation type="submission" date="2023-03" db="EMBL/GenBank/DDBJ databases">
        <title>Andean soil-derived lignocellulolytic bacterial consortium as a source of novel taxa and putative plastic-active enzymes.</title>
        <authorList>
            <person name="Diaz-Garcia L."/>
            <person name="Chuvochina M."/>
            <person name="Feuerriegel G."/>
            <person name="Bunk B."/>
            <person name="Sproer C."/>
            <person name="Streit W.R."/>
            <person name="Rodriguez L.M."/>
            <person name="Overmann J."/>
            <person name="Jimenez D.J."/>
        </authorList>
    </citation>
    <scope>NUCLEOTIDE SEQUENCE</scope>
    <source>
        <strain evidence="3">MAG 3858</strain>
    </source>
</reference>
<dbReference type="Proteomes" id="UP001214530">
    <property type="component" value="Chromosome"/>
</dbReference>
<gene>
    <name evidence="3" type="ORF">P0Y49_19795</name>
</gene>
<accession>A0AAJ6B5Q6</accession>
<name>A0AAJ6B5Q6_9SPHI</name>
<dbReference type="PANTHER" id="PTHR30273:SF2">
    <property type="entry name" value="PROTEIN FECR"/>
    <property type="match status" value="1"/>
</dbReference>
<evidence type="ECO:0000313" key="3">
    <source>
        <dbReference type="EMBL" id="WEK19022.1"/>
    </source>
</evidence>
<dbReference type="PANTHER" id="PTHR30273">
    <property type="entry name" value="PERIPLASMIC SIGNAL SENSOR AND SIGMA FACTOR ACTIVATOR FECR-RELATED"/>
    <property type="match status" value="1"/>
</dbReference>
<dbReference type="Pfam" id="PF16344">
    <property type="entry name" value="FecR_C"/>
    <property type="match status" value="1"/>
</dbReference>